<dbReference type="AlphaFoldDB" id="A0A6A7A9V8"/>
<organism evidence="2 3">
    <name type="scientific">Ophiobolus disseminans</name>
    <dbReference type="NCBI Taxonomy" id="1469910"/>
    <lineage>
        <taxon>Eukaryota</taxon>
        <taxon>Fungi</taxon>
        <taxon>Dikarya</taxon>
        <taxon>Ascomycota</taxon>
        <taxon>Pezizomycotina</taxon>
        <taxon>Dothideomycetes</taxon>
        <taxon>Pleosporomycetidae</taxon>
        <taxon>Pleosporales</taxon>
        <taxon>Pleosporineae</taxon>
        <taxon>Phaeosphaeriaceae</taxon>
        <taxon>Ophiobolus</taxon>
    </lineage>
</organism>
<evidence type="ECO:0008006" key="4">
    <source>
        <dbReference type="Google" id="ProtNLM"/>
    </source>
</evidence>
<protein>
    <recommendedName>
        <fullName evidence="4">Secreted protein</fullName>
    </recommendedName>
</protein>
<dbReference type="Proteomes" id="UP000799424">
    <property type="component" value="Unassembled WGS sequence"/>
</dbReference>
<keyword evidence="1" id="KW-0732">Signal</keyword>
<evidence type="ECO:0000313" key="2">
    <source>
        <dbReference type="EMBL" id="KAF2829933.1"/>
    </source>
</evidence>
<reference evidence="2" key="1">
    <citation type="journal article" date="2020" name="Stud. Mycol.">
        <title>101 Dothideomycetes genomes: a test case for predicting lifestyles and emergence of pathogens.</title>
        <authorList>
            <person name="Haridas S."/>
            <person name="Albert R."/>
            <person name="Binder M."/>
            <person name="Bloem J."/>
            <person name="Labutti K."/>
            <person name="Salamov A."/>
            <person name="Andreopoulos B."/>
            <person name="Baker S."/>
            <person name="Barry K."/>
            <person name="Bills G."/>
            <person name="Bluhm B."/>
            <person name="Cannon C."/>
            <person name="Castanera R."/>
            <person name="Culley D."/>
            <person name="Daum C."/>
            <person name="Ezra D."/>
            <person name="Gonzalez J."/>
            <person name="Henrissat B."/>
            <person name="Kuo A."/>
            <person name="Liang C."/>
            <person name="Lipzen A."/>
            <person name="Lutzoni F."/>
            <person name="Magnuson J."/>
            <person name="Mondo S."/>
            <person name="Nolan M."/>
            <person name="Ohm R."/>
            <person name="Pangilinan J."/>
            <person name="Park H.-J."/>
            <person name="Ramirez L."/>
            <person name="Alfaro M."/>
            <person name="Sun H."/>
            <person name="Tritt A."/>
            <person name="Yoshinaga Y."/>
            <person name="Zwiers L.-H."/>
            <person name="Turgeon B."/>
            <person name="Goodwin S."/>
            <person name="Spatafora J."/>
            <person name="Crous P."/>
            <person name="Grigoriev I."/>
        </authorList>
    </citation>
    <scope>NUCLEOTIDE SEQUENCE</scope>
    <source>
        <strain evidence="2">CBS 113818</strain>
    </source>
</reference>
<sequence length="91" mass="10819">MRLRSFRLEELILYIPLVCTCQACRPSPSPHKETRPEERYDERGTFAGKSVPTKLWCNIWEFFFLDRRARRRALDVVGSSVEAWCINRSNR</sequence>
<name>A0A6A7A9V8_9PLEO</name>
<feature type="chain" id="PRO_5025386767" description="Secreted protein" evidence="1">
    <location>
        <begin position="24"/>
        <end position="91"/>
    </location>
</feature>
<accession>A0A6A7A9V8</accession>
<gene>
    <name evidence="2" type="ORF">CC86DRAFT_177878</name>
</gene>
<evidence type="ECO:0000256" key="1">
    <source>
        <dbReference type="SAM" id="SignalP"/>
    </source>
</evidence>
<feature type="signal peptide" evidence="1">
    <location>
        <begin position="1"/>
        <end position="23"/>
    </location>
</feature>
<evidence type="ECO:0000313" key="3">
    <source>
        <dbReference type="Proteomes" id="UP000799424"/>
    </source>
</evidence>
<proteinExistence type="predicted"/>
<keyword evidence="3" id="KW-1185">Reference proteome</keyword>
<dbReference type="EMBL" id="MU006220">
    <property type="protein sequence ID" value="KAF2829933.1"/>
    <property type="molecule type" value="Genomic_DNA"/>
</dbReference>